<feature type="region of interest" description="Disordered" evidence="1">
    <location>
        <begin position="1"/>
        <end position="33"/>
    </location>
</feature>
<dbReference type="EMBL" id="KE163515">
    <property type="protein sequence ID" value="EPQ12427.1"/>
    <property type="molecule type" value="Genomic_DNA"/>
</dbReference>
<dbReference type="AlphaFoldDB" id="S7PVA8"/>
<gene>
    <name evidence="2" type="ORF">D623_10018566</name>
</gene>
<reference evidence="2 3" key="1">
    <citation type="journal article" date="2013" name="Nat. Commun.">
        <title>Genome analysis reveals insights into physiology and longevity of the Brandt's bat Myotis brandtii.</title>
        <authorList>
            <person name="Seim I."/>
            <person name="Fang X."/>
            <person name="Xiong Z."/>
            <person name="Lobanov A.V."/>
            <person name="Huang Z."/>
            <person name="Ma S."/>
            <person name="Feng Y."/>
            <person name="Turanov A.A."/>
            <person name="Zhu Y."/>
            <person name="Lenz T.L."/>
            <person name="Gerashchenko M.V."/>
            <person name="Fan D."/>
            <person name="Hee Yim S."/>
            <person name="Yao X."/>
            <person name="Jordan D."/>
            <person name="Xiong Y."/>
            <person name="Ma Y."/>
            <person name="Lyapunov A.N."/>
            <person name="Chen G."/>
            <person name="Kulakova O.I."/>
            <person name="Sun Y."/>
            <person name="Lee S.G."/>
            <person name="Bronson R.T."/>
            <person name="Moskalev A.A."/>
            <person name="Sunyaev S.R."/>
            <person name="Zhang G."/>
            <person name="Krogh A."/>
            <person name="Wang J."/>
            <person name="Gladyshev V.N."/>
        </authorList>
    </citation>
    <scope>NUCLEOTIDE SEQUENCE [LARGE SCALE GENOMIC DNA]</scope>
</reference>
<evidence type="ECO:0000256" key="1">
    <source>
        <dbReference type="SAM" id="MobiDB-lite"/>
    </source>
</evidence>
<evidence type="ECO:0000313" key="2">
    <source>
        <dbReference type="EMBL" id="EPQ12427.1"/>
    </source>
</evidence>
<feature type="compositionally biased region" description="Polar residues" evidence="1">
    <location>
        <begin position="1"/>
        <end position="10"/>
    </location>
</feature>
<dbReference type="Proteomes" id="UP000052978">
    <property type="component" value="Unassembled WGS sequence"/>
</dbReference>
<name>S7PVA8_MYOBR</name>
<protein>
    <submittedName>
        <fullName evidence="2">Uncharacterized protein</fullName>
    </submittedName>
</protein>
<accession>S7PVA8</accession>
<sequence>MPPGGQQTPRSPEDYPSQGHLDTEPSQWSPGGWTHALCISLETEDLTVTWQLNHPPITCRETRNSKFDR</sequence>
<keyword evidence="3" id="KW-1185">Reference proteome</keyword>
<proteinExistence type="predicted"/>
<evidence type="ECO:0000313" key="3">
    <source>
        <dbReference type="Proteomes" id="UP000052978"/>
    </source>
</evidence>
<organism evidence="2 3">
    <name type="scientific">Myotis brandtii</name>
    <name type="common">Brandt's bat</name>
    <dbReference type="NCBI Taxonomy" id="109478"/>
    <lineage>
        <taxon>Eukaryota</taxon>
        <taxon>Metazoa</taxon>
        <taxon>Chordata</taxon>
        <taxon>Craniata</taxon>
        <taxon>Vertebrata</taxon>
        <taxon>Euteleostomi</taxon>
        <taxon>Mammalia</taxon>
        <taxon>Eutheria</taxon>
        <taxon>Laurasiatheria</taxon>
        <taxon>Chiroptera</taxon>
        <taxon>Yangochiroptera</taxon>
        <taxon>Vespertilionidae</taxon>
        <taxon>Myotis</taxon>
    </lineage>
</organism>